<evidence type="ECO:0000313" key="4">
    <source>
        <dbReference type="Proteomes" id="UP001497623"/>
    </source>
</evidence>
<dbReference type="AlphaFoldDB" id="A0AAV2SBT1"/>
<dbReference type="InterPro" id="IPR002557">
    <property type="entry name" value="Chitin-bd_dom"/>
</dbReference>
<dbReference type="SMART" id="SM00494">
    <property type="entry name" value="ChtBD2"/>
    <property type="match status" value="1"/>
</dbReference>
<dbReference type="InterPro" id="IPR052976">
    <property type="entry name" value="Scoloptoxin-like"/>
</dbReference>
<gene>
    <name evidence="3" type="ORF">MNOR_LOCUS35477</name>
</gene>
<protein>
    <recommendedName>
        <fullName evidence="2">Chitin-binding type-2 domain-containing protein</fullName>
    </recommendedName>
</protein>
<organism evidence="3 4">
    <name type="scientific">Meganyctiphanes norvegica</name>
    <name type="common">Northern krill</name>
    <name type="synonym">Thysanopoda norvegica</name>
    <dbReference type="NCBI Taxonomy" id="48144"/>
    <lineage>
        <taxon>Eukaryota</taxon>
        <taxon>Metazoa</taxon>
        <taxon>Ecdysozoa</taxon>
        <taxon>Arthropoda</taxon>
        <taxon>Crustacea</taxon>
        <taxon>Multicrustacea</taxon>
        <taxon>Malacostraca</taxon>
        <taxon>Eumalacostraca</taxon>
        <taxon>Eucarida</taxon>
        <taxon>Euphausiacea</taxon>
        <taxon>Euphausiidae</taxon>
        <taxon>Meganyctiphanes</taxon>
    </lineage>
</organism>
<proteinExistence type="predicted"/>
<evidence type="ECO:0000313" key="3">
    <source>
        <dbReference type="EMBL" id="CAL4181916.1"/>
    </source>
</evidence>
<dbReference type="PANTHER" id="PTHR22933">
    <property type="entry name" value="FI18007P1-RELATED"/>
    <property type="match status" value="1"/>
</dbReference>
<dbReference type="GO" id="GO:0008061">
    <property type="term" value="F:chitin binding"/>
    <property type="evidence" value="ECO:0007669"/>
    <property type="project" value="InterPro"/>
</dbReference>
<dbReference type="SUPFAM" id="SSF57625">
    <property type="entry name" value="Invertebrate chitin-binding proteins"/>
    <property type="match status" value="1"/>
</dbReference>
<sequence>VVTLIMMQNLVLMLTTVLIILIQPVYGLNTPSLIQDALEPANPEILKYLAFLSDPEKLSNFDSVIRRQRQVIFKSSYQDLPWNLRSDIYSDEGHSRSSVSEELSYFIHVEVDEPPEPKSLTQLPKLYSTYFPPQPTQTIVTATQTTQDSVSIQIPEDISIVFTNVNSSVNNNSLVDNEQNNKSAAIADNHTGSTHGLILSNINSSMHNTTLVDNNHNKITVLISDNTMGSTQGLFEEEEVLKASPSNIEITSARLQQDLISDMQTLMADKLKEKQLQKNHSSANGSSERKIIIKPFLPLKTPMPTSFISLSLPSSSPTSPSSSLSFNNVNKSKLLRSTIPTFKPGIVTSSGTTQKLFSNSLKKSRHISRNRVTKTDGKINSKSSIGRSKIFALNFSPGEPGIDYPTYESIPPTGFDCSDKLFKGYFADEEAGCQVFHVCWGSRQRASFLCPVGTLFSQRFLVCDWWRRVDCSRTLEFQKTETTPFGAMLRLG</sequence>
<dbReference type="EMBL" id="CAXKWB010059395">
    <property type="protein sequence ID" value="CAL4181916.1"/>
    <property type="molecule type" value="Genomic_DNA"/>
</dbReference>
<keyword evidence="1" id="KW-0732">Signal</keyword>
<dbReference type="InterPro" id="IPR036508">
    <property type="entry name" value="Chitin-bd_dom_sf"/>
</dbReference>
<reference evidence="3 4" key="1">
    <citation type="submission" date="2024-05" db="EMBL/GenBank/DDBJ databases">
        <authorList>
            <person name="Wallberg A."/>
        </authorList>
    </citation>
    <scope>NUCLEOTIDE SEQUENCE [LARGE SCALE GENOMIC DNA]</scope>
</reference>
<feature type="non-terminal residue" evidence="3">
    <location>
        <position position="1"/>
    </location>
</feature>
<dbReference type="GO" id="GO:0005576">
    <property type="term" value="C:extracellular region"/>
    <property type="evidence" value="ECO:0007669"/>
    <property type="project" value="InterPro"/>
</dbReference>
<feature type="signal peptide" evidence="1">
    <location>
        <begin position="1"/>
        <end position="27"/>
    </location>
</feature>
<dbReference type="PANTHER" id="PTHR22933:SF42">
    <property type="entry name" value="FI18455P1-RELATED"/>
    <property type="match status" value="1"/>
</dbReference>
<dbReference type="Gene3D" id="2.170.140.10">
    <property type="entry name" value="Chitin binding domain"/>
    <property type="match status" value="1"/>
</dbReference>
<dbReference type="Proteomes" id="UP001497623">
    <property type="component" value="Unassembled WGS sequence"/>
</dbReference>
<feature type="domain" description="Chitin-binding type-2" evidence="2">
    <location>
        <begin position="414"/>
        <end position="473"/>
    </location>
</feature>
<accession>A0AAV2SBT1</accession>
<feature type="chain" id="PRO_5043315392" description="Chitin-binding type-2 domain-containing protein" evidence="1">
    <location>
        <begin position="28"/>
        <end position="492"/>
    </location>
</feature>
<dbReference type="PROSITE" id="PS50940">
    <property type="entry name" value="CHIT_BIND_II"/>
    <property type="match status" value="1"/>
</dbReference>
<evidence type="ECO:0000256" key="1">
    <source>
        <dbReference type="SAM" id="SignalP"/>
    </source>
</evidence>
<dbReference type="Pfam" id="PF01607">
    <property type="entry name" value="CBM_14"/>
    <property type="match status" value="1"/>
</dbReference>
<keyword evidence="4" id="KW-1185">Reference proteome</keyword>
<evidence type="ECO:0000259" key="2">
    <source>
        <dbReference type="PROSITE" id="PS50940"/>
    </source>
</evidence>
<name>A0AAV2SBT1_MEGNR</name>
<comment type="caution">
    <text evidence="3">The sequence shown here is derived from an EMBL/GenBank/DDBJ whole genome shotgun (WGS) entry which is preliminary data.</text>
</comment>